<gene>
    <name evidence="8" type="ORF">IQ19_00583</name>
</gene>
<feature type="compositionally biased region" description="Low complexity" evidence="4">
    <location>
        <begin position="230"/>
        <end position="245"/>
    </location>
</feature>
<evidence type="ECO:0000313" key="8">
    <source>
        <dbReference type="EMBL" id="TWH91130.1"/>
    </source>
</evidence>
<dbReference type="InterPro" id="IPR033138">
    <property type="entry name" value="Cu_oxidase_CS"/>
</dbReference>
<feature type="domain" description="Plastocyanin-like" evidence="7">
    <location>
        <begin position="72"/>
        <end position="186"/>
    </location>
</feature>
<dbReference type="Pfam" id="PF07731">
    <property type="entry name" value="Cu-oxidase_2"/>
    <property type="match status" value="2"/>
</dbReference>
<dbReference type="AlphaFoldDB" id="A0A562K6U7"/>
<accession>A0A562K6U7</accession>
<organism evidence="8 9">
    <name type="scientific">Cytobacillus oceanisediminis</name>
    <dbReference type="NCBI Taxonomy" id="665099"/>
    <lineage>
        <taxon>Bacteria</taxon>
        <taxon>Bacillati</taxon>
        <taxon>Bacillota</taxon>
        <taxon>Bacilli</taxon>
        <taxon>Bacillales</taxon>
        <taxon>Bacillaceae</taxon>
        <taxon>Cytobacillus</taxon>
    </lineage>
</organism>
<feature type="domain" description="Plastocyanin-like" evidence="6">
    <location>
        <begin position="250"/>
        <end position="358"/>
    </location>
</feature>
<evidence type="ECO:0000313" key="9">
    <source>
        <dbReference type="Proteomes" id="UP000318667"/>
    </source>
</evidence>
<dbReference type="PROSITE" id="PS00080">
    <property type="entry name" value="MULTICOPPER_OXIDASE2"/>
    <property type="match status" value="1"/>
</dbReference>
<dbReference type="CDD" id="cd13860">
    <property type="entry name" value="CuRO_1_2dMco_1"/>
    <property type="match status" value="1"/>
</dbReference>
<dbReference type="Gene3D" id="2.60.40.420">
    <property type="entry name" value="Cupredoxins - blue copper proteins"/>
    <property type="match status" value="2"/>
</dbReference>
<evidence type="ECO:0000256" key="5">
    <source>
        <dbReference type="SAM" id="SignalP"/>
    </source>
</evidence>
<dbReference type="OrthoDB" id="9757546at2"/>
<feature type="chain" id="PRO_5038625813" evidence="5">
    <location>
        <begin position="18"/>
        <end position="538"/>
    </location>
</feature>
<evidence type="ECO:0000259" key="6">
    <source>
        <dbReference type="Pfam" id="PF07731"/>
    </source>
</evidence>
<dbReference type="PROSITE" id="PS51257">
    <property type="entry name" value="PROKAR_LIPOPROTEIN"/>
    <property type="match status" value="1"/>
</dbReference>
<dbReference type="SUPFAM" id="SSF49503">
    <property type="entry name" value="Cupredoxins"/>
    <property type="match status" value="3"/>
</dbReference>
<feature type="region of interest" description="Disordered" evidence="4">
    <location>
        <begin position="203"/>
        <end position="245"/>
    </location>
</feature>
<feature type="domain" description="Plastocyanin-like" evidence="6">
    <location>
        <begin position="408"/>
        <end position="519"/>
    </location>
</feature>
<dbReference type="PANTHER" id="PTHR11709:SF394">
    <property type="entry name" value="FI03373P-RELATED"/>
    <property type="match status" value="1"/>
</dbReference>
<dbReference type="InterPro" id="IPR008972">
    <property type="entry name" value="Cupredoxin"/>
</dbReference>
<evidence type="ECO:0000256" key="3">
    <source>
        <dbReference type="ARBA" id="ARBA00023008"/>
    </source>
</evidence>
<evidence type="ECO:0000256" key="1">
    <source>
        <dbReference type="ARBA" id="ARBA00022723"/>
    </source>
</evidence>
<dbReference type="GeneID" id="65401864"/>
<sequence length="538" mass="59977">MKLKLLALVFFSMLVLAACSSQQTEDMAGMDHSNMDMEEEKQENSVGEQMVKGVRTASTKTLTGNEFNIVAKEGNHQLNKKTSVNALTFNGSVPGSQIRVKQGEKVKINLKNELSEPVSIHWHGITVPNDMDGIPGVTQNALQPGESFTYEFTPEDAGTYMYHTHQNAVEQMDKGLYGSFIVEPKEKAYDRDYTLMLDEWMSNPEESDSDMEGMDHSNMGSEDDNETETHSNNSSMSGMDHGSMSEMGHDMSAYDIFTINGKSGDSIDPLIVKEGEKVRIRLVNVGFMSHKIHLHGHKFKVAAIDGQELNEPQEIQDQVISIAPGERYDIEFTADNPGEWFIECHGDMEGTKGMKTKIQYENSIDSTDKSNQSEQLPEFTFINYGGLDKGQFSLGQNYDVEYTMDLNTAMDGNGMAFTINGKTFPDTDNIKVKEGDLVKVTLTNNSMMDDHPMHLHGHFFQVLSKNGKPLEGSPIVKDTINLKPGDEYVVAFKADNPGNWLFHCHDLHHATAGMVNMVQYDGYKATFTPDPDANNKPE</sequence>
<evidence type="ECO:0000259" key="7">
    <source>
        <dbReference type="Pfam" id="PF07732"/>
    </source>
</evidence>
<name>A0A562K6U7_9BACI</name>
<dbReference type="CDD" id="cd04202">
    <property type="entry name" value="CuRO_D2_2dMcoN_like"/>
    <property type="match status" value="2"/>
</dbReference>
<evidence type="ECO:0000256" key="2">
    <source>
        <dbReference type="ARBA" id="ARBA00023002"/>
    </source>
</evidence>
<keyword evidence="3" id="KW-0186">Copper</keyword>
<dbReference type="PANTHER" id="PTHR11709">
    <property type="entry name" value="MULTI-COPPER OXIDASE"/>
    <property type="match status" value="1"/>
</dbReference>
<dbReference type="Proteomes" id="UP000318667">
    <property type="component" value="Unassembled WGS sequence"/>
</dbReference>
<dbReference type="InterPro" id="IPR002355">
    <property type="entry name" value="Cu_oxidase_Cu_BS"/>
</dbReference>
<dbReference type="GO" id="GO:0005507">
    <property type="term" value="F:copper ion binding"/>
    <property type="evidence" value="ECO:0007669"/>
    <property type="project" value="InterPro"/>
</dbReference>
<dbReference type="Pfam" id="PF07732">
    <property type="entry name" value="Cu-oxidase_3"/>
    <property type="match status" value="1"/>
</dbReference>
<reference evidence="8 9" key="1">
    <citation type="journal article" date="2015" name="Stand. Genomic Sci.">
        <title>Genomic Encyclopedia of Bacterial and Archaeal Type Strains, Phase III: the genomes of soil and plant-associated and newly described type strains.</title>
        <authorList>
            <person name="Whitman W.B."/>
            <person name="Woyke T."/>
            <person name="Klenk H.P."/>
            <person name="Zhou Y."/>
            <person name="Lilburn T.G."/>
            <person name="Beck B.J."/>
            <person name="De Vos P."/>
            <person name="Vandamme P."/>
            <person name="Eisen J.A."/>
            <person name="Garrity G."/>
            <person name="Hugenholtz P."/>
            <person name="Kyrpides N.C."/>
        </authorList>
    </citation>
    <scope>NUCLEOTIDE SEQUENCE [LARGE SCALE GENOMIC DNA]</scope>
    <source>
        <strain evidence="8 9">CGMCC 1.10115</strain>
    </source>
</reference>
<keyword evidence="9" id="KW-1185">Reference proteome</keyword>
<evidence type="ECO:0000256" key="4">
    <source>
        <dbReference type="SAM" id="MobiDB-lite"/>
    </source>
</evidence>
<dbReference type="PROSITE" id="PS00079">
    <property type="entry name" value="MULTICOPPER_OXIDASE1"/>
    <property type="match status" value="1"/>
</dbReference>
<feature type="signal peptide" evidence="5">
    <location>
        <begin position="1"/>
        <end position="17"/>
    </location>
</feature>
<dbReference type="InterPro" id="IPR011706">
    <property type="entry name" value="Cu-oxidase_C"/>
</dbReference>
<dbReference type="InterPro" id="IPR045087">
    <property type="entry name" value="Cu-oxidase_fam"/>
</dbReference>
<dbReference type="GO" id="GO:0016491">
    <property type="term" value="F:oxidoreductase activity"/>
    <property type="evidence" value="ECO:0007669"/>
    <property type="project" value="UniProtKB-KW"/>
</dbReference>
<dbReference type="RefSeq" id="WP_144539660.1">
    <property type="nucleotide sequence ID" value="NZ_CBCSDC010000030.1"/>
</dbReference>
<keyword evidence="1" id="KW-0479">Metal-binding</keyword>
<dbReference type="EMBL" id="VLKI01000001">
    <property type="protein sequence ID" value="TWH91130.1"/>
    <property type="molecule type" value="Genomic_DNA"/>
</dbReference>
<comment type="caution">
    <text evidence="8">The sequence shown here is derived from an EMBL/GenBank/DDBJ whole genome shotgun (WGS) entry which is preliminary data.</text>
</comment>
<proteinExistence type="predicted"/>
<dbReference type="InterPro" id="IPR011707">
    <property type="entry name" value="Cu-oxidase-like_N"/>
</dbReference>
<keyword evidence="2" id="KW-0560">Oxidoreductase</keyword>
<keyword evidence="5" id="KW-0732">Signal</keyword>
<protein>
    <submittedName>
        <fullName evidence="8">FtsP/CotA-like multicopper oxidase with cupredoxin domain</fullName>
    </submittedName>
</protein>